<dbReference type="Pfam" id="PF01636">
    <property type="entry name" value="APH"/>
    <property type="match status" value="1"/>
</dbReference>
<dbReference type="AlphaFoldDB" id="A0A1C3MZJ5"/>
<protein>
    <submittedName>
        <fullName evidence="2">Predicted kinase, aminoglycoside phosphotransferase (APT) family</fullName>
    </submittedName>
</protein>
<dbReference type="Gene3D" id="3.90.1200.10">
    <property type="match status" value="1"/>
</dbReference>
<proteinExistence type="predicted"/>
<dbReference type="InterPro" id="IPR051678">
    <property type="entry name" value="AGP_Transferase"/>
</dbReference>
<organism evidence="2 3">
    <name type="scientific">Micromonospora krabiensis</name>
    <dbReference type="NCBI Taxonomy" id="307121"/>
    <lineage>
        <taxon>Bacteria</taxon>
        <taxon>Bacillati</taxon>
        <taxon>Actinomycetota</taxon>
        <taxon>Actinomycetes</taxon>
        <taxon>Micromonosporales</taxon>
        <taxon>Micromonosporaceae</taxon>
        <taxon>Micromonospora</taxon>
    </lineage>
</organism>
<keyword evidence="2" id="KW-0418">Kinase</keyword>
<keyword evidence="2" id="KW-0808">Transferase</keyword>
<dbReference type="Gene3D" id="3.30.200.20">
    <property type="entry name" value="Phosphorylase Kinase, domain 1"/>
    <property type="match status" value="1"/>
</dbReference>
<dbReference type="SUPFAM" id="SSF56112">
    <property type="entry name" value="Protein kinase-like (PK-like)"/>
    <property type="match status" value="1"/>
</dbReference>
<dbReference type="PATRIC" id="fig|307121.4.peg.1278"/>
<dbReference type="OrthoDB" id="9797603at2"/>
<sequence length="298" mass="32865">MHEDQLHIDAATVRKLVGEQFPRWRDLPVQRVGAHSTVYAVFRIGDRFAARFPLQGRDGAAVRRWLESEADAARKLLGRTRFPTPEPVAVGEPGAGYPLPWSVQTWLTGAVATEEDPGDSVPFAHDLAEFIDGVRAIDTEGRTFAGQGRGGELPAHDEWLHTCFRESEGLLDVPLLRGFWARMRELPRGGTPDRMTHGDLIAGNVLVRDGRLAGVLDVGGAGPADPALDLISAWQLLEAGPRQALRRRLGCDDLEWERGRAWAFAQAMGLVWYYRRTNPVMCAVGRRAIARIVADPPA</sequence>
<accession>A0A1C3MZJ5</accession>
<evidence type="ECO:0000313" key="3">
    <source>
        <dbReference type="Proteomes" id="UP000199393"/>
    </source>
</evidence>
<evidence type="ECO:0000259" key="1">
    <source>
        <dbReference type="Pfam" id="PF01636"/>
    </source>
</evidence>
<keyword evidence="3" id="KW-1185">Reference proteome</keyword>
<reference evidence="3" key="1">
    <citation type="submission" date="2016-06" db="EMBL/GenBank/DDBJ databases">
        <authorList>
            <person name="Varghese N."/>
        </authorList>
    </citation>
    <scope>NUCLEOTIDE SEQUENCE [LARGE SCALE GENOMIC DNA]</scope>
    <source>
        <strain evidence="3">DSM 45344</strain>
    </source>
</reference>
<dbReference type="Proteomes" id="UP000199393">
    <property type="component" value="Chromosome I"/>
</dbReference>
<dbReference type="EMBL" id="LT598496">
    <property type="protein sequence ID" value="SBV25767.1"/>
    <property type="molecule type" value="Genomic_DNA"/>
</dbReference>
<dbReference type="PANTHER" id="PTHR21310">
    <property type="entry name" value="AMINOGLYCOSIDE PHOSPHOTRANSFERASE-RELATED-RELATED"/>
    <property type="match status" value="1"/>
</dbReference>
<feature type="domain" description="Aminoglycoside phosphotransferase" evidence="1">
    <location>
        <begin position="46"/>
        <end position="262"/>
    </location>
</feature>
<gene>
    <name evidence="2" type="ORF">GA0070620_1247</name>
</gene>
<dbReference type="InterPro" id="IPR011009">
    <property type="entry name" value="Kinase-like_dom_sf"/>
</dbReference>
<dbReference type="CDD" id="cd05155">
    <property type="entry name" value="APH_ChoK_like_1"/>
    <property type="match status" value="1"/>
</dbReference>
<evidence type="ECO:0000313" key="2">
    <source>
        <dbReference type="EMBL" id="SBV25767.1"/>
    </source>
</evidence>
<dbReference type="GO" id="GO:0016301">
    <property type="term" value="F:kinase activity"/>
    <property type="evidence" value="ECO:0007669"/>
    <property type="project" value="UniProtKB-KW"/>
</dbReference>
<dbReference type="PANTHER" id="PTHR21310:SF42">
    <property type="entry name" value="BIFUNCTIONAL AAC_APH"/>
    <property type="match status" value="1"/>
</dbReference>
<name>A0A1C3MZJ5_9ACTN</name>
<dbReference type="STRING" id="307121.GA0070620_1247"/>
<dbReference type="InterPro" id="IPR002575">
    <property type="entry name" value="Aminoglycoside_PTrfase"/>
</dbReference>